<dbReference type="RefSeq" id="WP_167210063.1">
    <property type="nucleotide sequence ID" value="NZ_CP050063.1"/>
</dbReference>
<dbReference type="KEGG" id="spib:G8759_17230"/>
<protein>
    <submittedName>
        <fullName evidence="3">DUF5077 domain-containing protein</fullName>
    </submittedName>
</protein>
<evidence type="ECO:0000259" key="2">
    <source>
        <dbReference type="Pfam" id="PF16871"/>
    </source>
</evidence>
<dbReference type="EMBL" id="CP050063">
    <property type="protein sequence ID" value="QIP14231.1"/>
    <property type="molecule type" value="Genomic_DNA"/>
</dbReference>
<reference evidence="3 4" key="1">
    <citation type="submission" date="2020-03" db="EMBL/GenBank/DDBJ databases">
        <authorList>
            <person name="Kim M.K."/>
        </authorList>
    </citation>
    <scope>NUCLEOTIDE SEQUENCE [LARGE SCALE GENOMIC DNA]</scope>
    <source>
        <strain evidence="3 4">BT328</strain>
    </source>
</reference>
<evidence type="ECO:0000313" key="3">
    <source>
        <dbReference type="EMBL" id="QIP14231.1"/>
    </source>
</evidence>
<keyword evidence="4" id="KW-1185">Reference proteome</keyword>
<dbReference type="Pfam" id="PF11958">
    <property type="entry name" value="DUF3472"/>
    <property type="match status" value="1"/>
</dbReference>
<feature type="domain" description="DUF5077" evidence="2">
    <location>
        <begin position="42"/>
        <end position="163"/>
    </location>
</feature>
<gene>
    <name evidence="3" type="ORF">G8759_17230</name>
</gene>
<keyword evidence="1" id="KW-0732">Signal</keyword>
<dbReference type="Pfam" id="PF16871">
    <property type="entry name" value="DUF5077"/>
    <property type="match status" value="1"/>
</dbReference>
<sequence>MQTGIVTFLYAFAVSVACASNEPDTAAKSSALPNLSDTTLSIPLAGNGFITHTVSGGSEVITAQGLTNWRNSESKASVYFRLDKAEKIAVSLRAKAPSGTSTIRVSVNGKPFSVSLTASDFQTIPVGSIAIPAAGYVKVDLQGAHKSGDSFGEISDLIITGPAANSTIVFANDPANYYWSRRGPSVHLKYAPPAATDVEWFYNEITVPTGEDNIGSYYMANGFSGGYFGIQVNSATERRVLFSIWDPSAGKTTLVRKGPNVTDNGFDGEGTGGQSYLKYNWKAGTTYRFLTHGVPDGSGNTLFSSWFFAPEVGNWQFIATWKKPNTTTYLTGLYSFLENFIDKVGYTGRKAFYTNQWIRSTTGNWIELASATFTGDATAKNRQRLDYAGGVENGQFFLQNGGFFANPVPLNKSLSRLSTGLPPAVDLNSLPNIHP</sequence>
<dbReference type="InterPro" id="IPR031712">
    <property type="entry name" value="DUF5077"/>
</dbReference>
<organism evidence="3 4">
    <name type="scientific">Spirosoma aureum</name>
    <dbReference type="NCBI Taxonomy" id="2692134"/>
    <lineage>
        <taxon>Bacteria</taxon>
        <taxon>Pseudomonadati</taxon>
        <taxon>Bacteroidota</taxon>
        <taxon>Cytophagia</taxon>
        <taxon>Cytophagales</taxon>
        <taxon>Cytophagaceae</taxon>
        <taxon>Spirosoma</taxon>
    </lineage>
</organism>
<feature type="signal peptide" evidence="1">
    <location>
        <begin position="1"/>
        <end position="19"/>
    </location>
</feature>
<dbReference type="AlphaFoldDB" id="A0A6G9AP26"/>
<proteinExistence type="predicted"/>
<evidence type="ECO:0000256" key="1">
    <source>
        <dbReference type="SAM" id="SignalP"/>
    </source>
</evidence>
<dbReference type="InterPro" id="IPR021862">
    <property type="entry name" value="DUF3472"/>
</dbReference>
<evidence type="ECO:0000313" key="4">
    <source>
        <dbReference type="Proteomes" id="UP000501802"/>
    </source>
</evidence>
<accession>A0A6G9AP26</accession>
<dbReference type="Proteomes" id="UP000501802">
    <property type="component" value="Chromosome"/>
</dbReference>
<name>A0A6G9AP26_9BACT</name>
<feature type="chain" id="PRO_5026291787" evidence="1">
    <location>
        <begin position="20"/>
        <end position="435"/>
    </location>
</feature>